<name>A0A0R1W6W2_9LACO</name>
<dbReference type="InterPro" id="IPR022383">
    <property type="entry name" value="Lactate/malate_DH_C"/>
</dbReference>
<keyword evidence="2" id="KW-0560">Oxidoreductase</keyword>
<dbReference type="Proteomes" id="UP000051820">
    <property type="component" value="Unassembled WGS sequence"/>
</dbReference>
<evidence type="ECO:0000259" key="3">
    <source>
        <dbReference type="Pfam" id="PF02866"/>
    </source>
</evidence>
<dbReference type="SUPFAM" id="SSF56327">
    <property type="entry name" value="LDH C-terminal domain-like"/>
    <property type="match status" value="1"/>
</dbReference>
<reference evidence="4 5" key="1">
    <citation type="journal article" date="2015" name="Genome Announc.">
        <title>Expanding the biotechnology potential of lactobacilli through comparative genomics of 213 strains and associated genera.</title>
        <authorList>
            <person name="Sun Z."/>
            <person name="Harris H.M."/>
            <person name="McCann A."/>
            <person name="Guo C."/>
            <person name="Argimon S."/>
            <person name="Zhang W."/>
            <person name="Yang X."/>
            <person name="Jeffery I.B."/>
            <person name="Cooney J.C."/>
            <person name="Kagawa T.F."/>
            <person name="Liu W."/>
            <person name="Song Y."/>
            <person name="Salvetti E."/>
            <person name="Wrobel A."/>
            <person name="Rasinkangas P."/>
            <person name="Parkhill J."/>
            <person name="Rea M.C."/>
            <person name="O'Sullivan O."/>
            <person name="Ritari J."/>
            <person name="Douillard F.P."/>
            <person name="Paul Ross R."/>
            <person name="Yang R."/>
            <person name="Briner A.E."/>
            <person name="Felis G.E."/>
            <person name="de Vos W.M."/>
            <person name="Barrangou R."/>
            <person name="Klaenhammer T.R."/>
            <person name="Caufield P.W."/>
            <person name="Cui Y."/>
            <person name="Zhang H."/>
            <person name="O'Toole P.W."/>
        </authorList>
    </citation>
    <scope>NUCLEOTIDE SEQUENCE [LARGE SCALE GENOMIC DNA]</scope>
    <source>
        <strain evidence="4 5">DSM 5007</strain>
    </source>
</reference>
<organism evidence="4 5">
    <name type="scientific">Paucilactobacillus suebicus DSM 5007 = KCTC 3549</name>
    <dbReference type="NCBI Taxonomy" id="1423807"/>
    <lineage>
        <taxon>Bacteria</taxon>
        <taxon>Bacillati</taxon>
        <taxon>Bacillota</taxon>
        <taxon>Bacilli</taxon>
        <taxon>Lactobacillales</taxon>
        <taxon>Lactobacillaceae</taxon>
        <taxon>Paucilactobacillus</taxon>
    </lineage>
</organism>
<protein>
    <submittedName>
        <fullName evidence="4">L-2-hydroxyisocaproate dehydrogenase</fullName>
    </submittedName>
</protein>
<dbReference type="Pfam" id="PF02866">
    <property type="entry name" value="Ldh_1_C"/>
    <property type="match status" value="1"/>
</dbReference>
<dbReference type="PANTHER" id="PTHR43128:SF31">
    <property type="entry name" value="L-LACTATE DEHYDROGENASE"/>
    <property type="match status" value="1"/>
</dbReference>
<proteinExistence type="inferred from homology"/>
<dbReference type="PROSITE" id="PS00064">
    <property type="entry name" value="L_LDH"/>
    <property type="match status" value="1"/>
</dbReference>
<evidence type="ECO:0000313" key="4">
    <source>
        <dbReference type="EMBL" id="KRM13582.1"/>
    </source>
</evidence>
<accession>A0A0R1W6W2</accession>
<evidence type="ECO:0000313" key="5">
    <source>
        <dbReference type="Proteomes" id="UP000051820"/>
    </source>
</evidence>
<sequence>MRRAVSEKLHVDPRSVEGYNLGEHGNSQFTAWSTVNILGEPMVKLAKDRNIDLEELNHESVVGGHRVFHGNKYTNYGVATAAVRLANTIISDAHTQMVVSNYREEYGTYLSYPAIVGRDGILEQVQLHLTDEELEKLQISANYIKQKYAESRA</sequence>
<dbReference type="PANTHER" id="PTHR43128">
    <property type="entry name" value="L-2-HYDROXYCARBOXYLATE DEHYDROGENASE (NAD(P)(+))"/>
    <property type="match status" value="1"/>
</dbReference>
<evidence type="ECO:0000256" key="2">
    <source>
        <dbReference type="ARBA" id="ARBA00023002"/>
    </source>
</evidence>
<dbReference type="InterPro" id="IPR018177">
    <property type="entry name" value="L-lactate_DH_AS"/>
</dbReference>
<dbReference type="EMBL" id="AZGF01000001">
    <property type="protein sequence ID" value="KRM13582.1"/>
    <property type="molecule type" value="Genomic_DNA"/>
</dbReference>
<evidence type="ECO:0000256" key="1">
    <source>
        <dbReference type="ARBA" id="ARBA00006054"/>
    </source>
</evidence>
<dbReference type="AlphaFoldDB" id="A0A0R1W6W2"/>
<dbReference type="PATRIC" id="fig|1423807.3.peg.152"/>
<dbReference type="GO" id="GO:0004459">
    <property type="term" value="F:L-lactate dehydrogenase (NAD+) activity"/>
    <property type="evidence" value="ECO:0007669"/>
    <property type="project" value="InterPro"/>
</dbReference>
<keyword evidence="5" id="KW-1185">Reference proteome</keyword>
<dbReference type="eggNOG" id="COG0039">
    <property type="taxonomic scope" value="Bacteria"/>
</dbReference>
<gene>
    <name evidence="4" type="ORF">FD16_GL000151</name>
</gene>
<dbReference type="InterPro" id="IPR015955">
    <property type="entry name" value="Lactate_DH/Glyco_Ohase_4_C"/>
</dbReference>
<comment type="similarity">
    <text evidence="1">Belongs to the LDH/MDH superfamily. LDH family.</text>
</comment>
<dbReference type="Gene3D" id="3.90.110.10">
    <property type="entry name" value="Lactate dehydrogenase/glycoside hydrolase, family 4, C-terminal"/>
    <property type="match status" value="1"/>
</dbReference>
<comment type="caution">
    <text evidence="4">The sequence shown here is derived from an EMBL/GenBank/DDBJ whole genome shotgun (WGS) entry which is preliminary data.</text>
</comment>
<dbReference type="GO" id="GO:0006089">
    <property type="term" value="P:lactate metabolic process"/>
    <property type="evidence" value="ECO:0007669"/>
    <property type="project" value="TreeGrafter"/>
</dbReference>
<dbReference type="STRING" id="1423807.FD16_GL000151"/>
<feature type="domain" description="Lactate/malate dehydrogenase C-terminal" evidence="3">
    <location>
        <begin position="2"/>
        <end position="149"/>
    </location>
</feature>